<dbReference type="GeneID" id="54782242"/>
<dbReference type="AlphaFoldDB" id="A0A642ULI8"/>
<reference evidence="8 9" key="1">
    <citation type="submission" date="2019-07" db="EMBL/GenBank/DDBJ databases">
        <title>Genome assembly of two rare yeast pathogens: Diutina rugosa and Trichomonascus ciferrii.</title>
        <authorList>
            <person name="Mixao V."/>
            <person name="Saus E."/>
            <person name="Hansen A."/>
            <person name="Lass-Flor C."/>
            <person name="Gabaldon T."/>
        </authorList>
    </citation>
    <scope>NUCLEOTIDE SEQUENCE [LARGE SCALE GENOMIC DNA]</scope>
    <source>
        <strain evidence="8 9">CBS 613</strain>
    </source>
</reference>
<dbReference type="OrthoDB" id="430207at2759"/>
<keyword evidence="4 7" id="KW-1133">Transmembrane helix</keyword>
<keyword evidence="3 7" id="KW-0812">Transmembrane</keyword>
<comment type="caution">
    <text evidence="8">The sequence shown here is derived from an EMBL/GenBank/DDBJ whole genome shotgun (WGS) entry which is preliminary data.</text>
</comment>
<organism evidence="8 9">
    <name type="scientific">Diutina rugosa</name>
    <name type="common">Yeast</name>
    <name type="synonym">Candida rugosa</name>
    <dbReference type="NCBI Taxonomy" id="5481"/>
    <lineage>
        <taxon>Eukaryota</taxon>
        <taxon>Fungi</taxon>
        <taxon>Dikarya</taxon>
        <taxon>Ascomycota</taxon>
        <taxon>Saccharomycotina</taxon>
        <taxon>Pichiomycetes</taxon>
        <taxon>Debaryomycetaceae</taxon>
        <taxon>Diutina</taxon>
    </lineage>
</organism>
<sequence length="244" mass="28610">MPTVFHRYTALVKKYPYRVNALTSGLLFGLGDYVSQRLFPDANLHHHDPEAHPAVNMFKSARFDTHDTPYNYQRTLRAVVYGSVVFSPLATWWQTRMLPRIHFPMSAFRRQYMSATTQRQSRLHIYDTMARLFVDQMTMPSLVFIPLYNFCMVAMAGYDHPFAVTREKLEKNWWNVLKASWTVWGGFQLASLLWIPVHLRVLAANFWQVGWSSFLSYCHNSKHHSKLLDELVEVNDQELSIGYK</sequence>
<evidence type="ECO:0000256" key="2">
    <source>
        <dbReference type="ARBA" id="ARBA00006824"/>
    </source>
</evidence>
<comment type="subcellular location">
    <subcellularLocation>
        <location evidence="1">Membrane</location>
        <topology evidence="1">Multi-pass membrane protein</topology>
    </subcellularLocation>
</comment>
<proteinExistence type="inferred from homology"/>
<dbReference type="GO" id="GO:0005739">
    <property type="term" value="C:mitochondrion"/>
    <property type="evidence" value="ECO:0007669"/>
    <property type="project" value="TreeGrafter"/>
</dbReference>
<evidence type="ECO:0000256" key="5">
    <source>
        <dbReference type="ARBA" id="ARBA00023136"/>
    </source>
</evidence>
<evidence type="ECO:0000313" key="9">
    <source>
        <dbReference type="Proteomes" id="UP000449547"/>
    </source>
</evidence>
<comment type="caution">
    <text evidence="7">Lacks conserved residue(s) required for the propagation of feature annotation.</text>
</comment>
<evidence type="ECO:0000256" key="6">
    <source>
        <dbReference type="ARBA" id="ARBA00039302"/>
    </source>
</evidence>
<evidence type="ECO:0000256" key="7">
    <source>
        <dbReference type="RuleBase" id="RU363053"/>
    </source>
</evidence>
<dbReference type="EMBL" id="SWFT01000105">
    <property type="protein sequence ID" value="KAA8901221.1"/>
    <property type="molecule type" value="Genomic_DNA"/>
</dbReference>
<dbReference type="PANTHER" id="PTHR11266">
    <property type="entry name" value="PEROXISOMAL MEMBRANE PROTEIN 2, PXMP2 MPV17"/>
    <property type="match status" value="1"/>
</dbReference>
<dbReference type="VEuPathDB" id="FungiDB:DIURU_003591"/>
<evidence type="ECO:0000313" key="8">
    <source>
        <dbReference type="EMBL" id="KAA8901221.1"/>
    </source>
</evidence>
<dbReference type="PANTHER" id="PTHR11266:SF17">
    <property type="entry name" value="PROTEIN MPV17"/>
    <property type="match status" value="1"/>
</dbReference>
<dbReference type="InterPro" id="IPR007248">
    <property type="entry name" value="Mpv17_PMP22"/>
</dbReference>
<name>A0A642ULI8_DIURU</name>
<keyword evidence="9" id="KW-1185">Reference proteome</keyword>
<evidence type="ECO:0000256" key="4">
    <source>
        <dbReference type="ARBA" id="ARBA00022989"/>
    </source>
</evidence>
<gene>
    <name evidence="8" type="ORF">DIURU_003591</name>
</gene>
<feature type="transmembrane region" description="Helical" evidence="7">
    <location>
        <begin position="139"/>
        <end position="158"/>
    </location>
</feature>
<dbReference type="GO" id="GO:0016020">
    <property type="term" value="C:membrane"/>
    <property type="evidence" value="ECO:0007669"/>
    <property type="project" value="UniProtKB-SubCell"/>
</dbReference>
<dbReference type="OMA" id="NLYFIPV"/>
<evidence type="ECO:0000256" key="1">
    <source>
        <dbReference type="ARBA" id="ARBA00004141"/>
    </source>
</evidence>
<comment type="similarity">
    <text evidence="2 7">Belongs to the peroxisomal membrane protein PXMP2/4 family.</text>
</comment>
<evidence type="ECO:0000256" key="3">
    <source>
        <dbReference type="ARBA" id="ARBA00022692"/>
    </source>
</evidence>
<protein>
    <recommendedName>
        <fullName evidence="6">Protein SYM1</fullName>
    </recommendedName>
</protein>
<keyword evidence="5 7" id="KW-0472">Membrane</keyword>
<dbReference type="Pfam" id="PF04117">
    <property type="entry name" value="Mpv17_PMP22"/>
    <property type="match status" value="1"/>
</dbReference>
<accession>A0A642ULI8</accession>
<dbReference type="Proteomes" id="UP000449547">
    <property type="component" value="Unassembled WGS sequence"/>
</dbReference>
<dbReference type="RefSeq" id="XP_034011844.1">
    <property type="nucleotide sequence ID" value="XM_034156370.1"/>
</dbReference>